<dbReference type="EMBL" id="BK014925">
    <property type="protein sequence ID" value="DAD82873.1"/>
    <property type="molecule type" value="Genomic_DNA"/>
</dbReference>
<sequence length="74" mass="8546">MSFYVNIFPYLFSGAKQSIVLGNMMEREASGMQVHYVKSLIGKHIKGVYKCKEQLLLINLQADRSSNIYYLYFG</sequence>
<proteinExistence type="predicted"/>
<evidence type="ECO:0000313" key="1">
    <source>
        <dbReference type="EMBL" id="DAD82873.1"/>
    </source>
</evidence>
<organism evidence="1">
    <name type="scientific">Siphoviridae sp. ctXZx16</name>
    <dbReference type="NCBI Taxonomy" id="2826371"/>
    <lineage>
        <taxon>Viruses</taxon>
        <taxon>Duplodnaviria</taxon>
        <taxon>Heunggongvirae</taxon>
        <taxon>Uroviricota</taxon>
        <taxon>Caudoviricetes</taxon>
    </lineage>
</organism>
<reference evidence="1" key="1">
    <citation type="journal article" date="2021" name="Proc. Natl. Acad. Sci. U.S.A.">
        <title>A Catalog of Tens of Thousands of Viruses from Human Metagenomes Reveals Hidden Associations with Chronic Diseases.</title>
        <authorList>
            <person name="Tisza M.J."/>
            <person name="Buck C.B."/>
        </authorList>
    </citation>
    <scope>NUCLEOTIDE SEQUENCE</scope>
    <source>
        <strain evidence="1">CtXZx16</strain>
    </source>
</reference>
<accession>A0A8S5MKK2</accession>
<protein>
    <submittedName>
        <fullName evidence="1">Uncharacterized protein</fullName>
    </submittedName>
</protein>
<name>A0A8S5MKK2_9CAUD</name>